<dbReference type="OrthoDB" id="9800416at2"/>
<keyword evidence="3 4" id="KW-0472">Membrane</keyword>
<evidence type="ECO:0000256" key="3">
    <source>
        <dbReference type="ARBA" id="ARBA00023136"/>
    </source>
</evidence>
<organism evidence="5 6">
    <name type="scientific">Candidatus Cytomitobacter indipagum</name>
    <dbReference type="NCBI Taxonomy" id="2601575"/>
    <lineage>
        <taxon>Bacteria</taxon>
        <taxon>Pseudomonadati</taxon>
        <taxon>Pseudomonadota</taxon>
        <taxon>Alphaproteobacteria</taxon>
        <taxon>Holosporales</taxon>
        <taxon>Holosporaceae</taxon>
        <taxon>Candidatus Cytomitobacter</taxon>
    </lineage>
</organism>
<feature type="transmembrane region" description="Helical" evidence="4">
    <location>
        <begin position="301"/>
        <end position="319"/>
    </location>
</feature>
<dbReference type="KEGG" id="cip:FZC35_01825"/>
<protein>
    <submittedName>
        <fullName evidence="5">Multidrug effflux MFS transporter</fullName>
    </submittedName>
</protein>
<name>A0A5C0UDP3_9PROT</name>
<feature type="transmembrane region" description="Helical" evidence="4">
    <location>
        <begin position="242"/>
        <end position="264"/>
    </location>
</feature>
<dbReference type="EMBL" id="CP043315">
    <property type="protein sequence ID" value="QEK38108.1"/>
    <property type="molecule type" value="Genomic_DNA"/>
</dbReference>
<dbReference type="GO" id="GO:0022857">
    <property type="term" value="F:transmembrane transporter activity"/>
    <property type="evidence" value="ECO:0007669"/>
    <property type="project" value="InterPro"/>
</dbReference>
<feature type="transmembrane region" description="Helical" evidence="4">
    <location>
        <begin position="276"/>
        <end position="295"/>
    </location>
</feature>
<gene>
    <name evidence="5" type="ORF">FZC35_01825</name>
</gene>
<dbReference type="Proteomes" id="UP000325155">
    <property type="component" value="Chromosome"/>
</dbReference>
<feature type="transmembrane region" description="Helical" evidence="4">
    <location>
        <begin position="129"/>
        <end position="148"/>
    </location>
</feature>
<dbReference type="InterPro" id="IPR036259">
    <property type="entry name" value="MFS_trans_sf"/>
</dbReference>
<dbReference type="AlphaFoldDB" id="A0A5C0UDP3"/>
<evidence type="ECO:0000256" key="4">
    <source>
        <dbReference type="SAM" id="Phobius"/>
    </source>
</evidence>
<keyword evidence="6" id="KW-1185">Reference proteome</keyword>
<feature type="transmembrane region" description="Helical" evidence="4">
    <location>
        <begin position="201"/>
        <end position="222"/>
    </location>
</feature>
<dbReference type="Pfam" id="PF07690">
    <property type="entry name" value="MFS_1"/>
    <property type="match status" value="1"/>
</dbReference>
<feature type="transmembrane region" description="Helical" evidence="4">
    <location>
        <begin position="95"/>
        <end position="117"/>
    </location>
</feature>
<feature type="transmembrane region" description="Helical" evidence="4">
    <location>
        <begin position="41"/>
        <end position="59"/>
    </location>
</feature>
<proteinExistence type="predicted"/>
<evidence type="ECO:0000256" key="2">
    <source>
        <dbReference type="ARBA" id="ARBA00022989"/>
    </source>
</evidence>
<evidence type="ECO:0000256" key="1">
    <source>
        <dbReference type="ARBA" id="ARBA00022692"/>
    </source>
</evidence>
<reference evidence="5 6" key="1">
    <citation type="submission" date="2019-08" db="EMBL/GenBank/DDBJ databases">
        <title>Highly reduced genomes of protist endosymbionts show evolutionary convergence.</title>
        <authorList>
            <person name="George E."/>
            <person name="Husnik F."/>
            <person name="Tashyreva D."/>
            <person name="Prokopchuk G."/>
            <person name="Horak A."/>
            <person name="Kwong W.K."/>
            <person name="Lukes J."/>
            <person name="Keeling P.J."/>
        </authorList>
    </citation>
    <scope>NUCLEOTIDE SEQUENCE [LARGE SCALE GENOMIC DNA]</scope>
    <source>
        <strain evidence="5">1605</strain>
    </source>
</reference>
<dbReference type="SUPFAM" id="SSF103473">
    <property type="entry name" value="MFS general substrate transporter"/>
    <property type="match status" value="1"/>
</dbReference>
<sequence length="391" mass="42730">MTFTFLLAGFLITKFWQDALILSMASMSQYVEISVSLIKQSAFFSSIGLAVGALIVGPLNDRFGPKNTFPIYLVMTNVFNLFLISKIDLSSLQALFFLKSICLAGSINATYTGTSLLFKGDALPRATSVLYMALFGASALCPIIFSSMVKMYSFQTLSIVSFILSVVVSYYIFTHLPRKAPTPINWNTFKTWGNFINNKKFIACSAVSMICIGGFYGFIAIYSARFAQVEGGQITIDSLVRFSITLAVIQGIGRFCTFITATLCSVKLNMGNVTKYLAFSNLAISIGMAWMIVSGAVFDSFILIGALGFFLACLASGIAQPATKLSLLTIFKDSPGSGQSLVGIGNSLYDAIAIMLVFNMPLQPLGEYFYLILTAILTFTLFVYFRKLDRI</sequence>
<dbReference type="RefSeq" id="WP_148980955.1">
    <property type="nucleotide sequence ID" value="NZ_CP043315.1"/>
</dbReference>
<evidence type="ECO:0000313" key="6">
    <source>
        <dbReference type="Proteomes" id="UP000325155"/>
    </source>
</evidence>
<evidence type="ECO:0000313" key="5">
    <source>
        <dbReference type="EMBL" id="QEK38108.1"/>
    </source>
</evidence>
<feature type="transmembrane region" description="Helical" evidence="4">
    <location>
        <begin position="154"/>
        <end position="173"/>
    </location>
</feature>
<keyword evidence="2 4" id="KW-1133">Transmembrane helix</keyword>
<dbReference type="InterPro" id="IPR011701">
    <property type="entry name" value="MFS"/>
</dbReference>
<accession>A0A5C0UDP3</accession>
<dbReference type="Gene3D" id="1.20.1720.10">
    <property type="entry name" value="Multidrug resistance protein D"/>
    <property type="match status" value="1"/>
</dbReference>
<keyword evidence="1 4" id="KW-0812">Transmembrane</keyword>
<feature type="transmembrane region" description="Helical" evidence="4">
    <location>
        <begin position="368"/>
        <end position="385"/>
    </location>
</feature>